<organism evidence="1 2">
    <name type="scientific">Streptomyces blastmyceticus</name>
    <dbReference type="NCBI Taxonomy" id="68180"/>
    <lineage>
        <taxon>Bacteria</taxon>
        <taxon>Bacillati</taxon>
        <taxon>Actinomycetota</taxon>
        <taxon>Actinomycetes</taxon>
        <taxon>Kitasatosporales</taxon>
        <taxon>Streptomycetaceae</taxon>
        <taxon>Streptomyces</taxon>
    </lineage>
</organism>
<keyword evidence="2" id="KW-1185">Reference proteome</keyword>
<protein>
    <recommendedName>
        <fullName evidence="3">SalK</fullName>
    </recommendedName>
</protein>
<gene>
    <name evidence="1" type="ORF">GCM10010319_51740</name>
</gene>
<dbReference type="InterPro" id="IPR054058">
    <property type="entry name" value="HTH_67"/>
</dbReference>
<dbReference type="EMBL" id="BAAABW010000026">
    <property type="protein sequence ID" value="GAA0367471.1"/>
    <property type="molecule type" value="Genomic_DNA"/>
</dbReference>
<reference evidence="1 2" key="1">
    <citation type="journal article" date="2019" name="Int. J. Syst. Evol. Microbiol.">
        <title>The Global Catalogue of Microorganisms (GCM) 10K type strain sequencing project: providing services to taxonomists for standard genome sequencing and annotation.</title>
        <authorList>
            <consortium name="The Broad Institute Genomics Platform"/>
            <consortium name="The Broad Institute Genome Sequencing Center for Infectious Disease"/>
            <person name="Wu L."/>
            <person name="Ma J."/>
        </authorList>
    </citation>
    <scope>NUCLEOTIDE SEQUENCE [LARGE SCALE GENOMIC DNA]</scope>
    <source>
        <strain evidence="1 2">JCM 4565</strain>
    </source>
</reference>
<sequence>MTTSQRLPERAARHCHSVVNPLHSVVYFSPDIHREFAELGIEDRPAVNLASRSAAFGRVGAGPVVAAFYNYKYELVARHIPAVWDIASPEDAIAARLRTADATLRRLLGDDVLASPEMAEAARLALRATEGCTRGGRPLYSAHADLAVPEEPHLALWYAATLLREHRGDGHVMALVQAGLDPVEALVSHGATGRGMTQKWLLATRGWSEEELAAGRDRLRERGLLDAEGELTEAGIALREELEDATDRLDAAPYEHLGAAGVARLTELATAFTTAAAAAGAFPADLLGKG</sequence>
<dbReference type="RefSeq" id="WP_344121373.1">
    <property type="nucleotide sequence ID" value="NZ_BAAABW010000026.1"/>
</dbReference>
<accession>A0ABN0XLP1</accession>
<proteinExistence type="predicted"/>
<evidence type="ECO:0000313" key="2">
    <source>
        <dbReference type="Proteomes" id="UP001500063"/>
    </source>
</evidence>
<dbReference type="Proteomes" id="UP001500063">
    <property type="component" value="Unassembled WGS sequence"/>
</dbReference>
<comment type="caution">
    <text evidence="1">The sequence shown here is derived from an EMBL/GenBank/DDBJ whole genome shotgun (WGS) entry which is preliminary data.</text>
</comment>
<name>A0ABN0XLP1_9ACTN</name>
<dbReference type="NCBIfam" id="NF047719">
    <property type="entry name" value="SCO6745_fam_HTH"/>
    <property type="match status" value="1"/>
</dbReference>
<evidence type="ECO:0008006" key="3">
    <source>
        <dbReference type="Google" id="ProtNLM"/>
    </source>
</evidence>
<evidence type="ECO:0000313" key="1">
    <source>
        <dbReference type="EMBL" id="GAA0367471.1"/>
    </source>
</evidence>
<dbReference type="Pfam" id="PF21863">
    <property type="entry name" value="HTH_67"/>
    <property type="match status" value="1"/>
</dbReference>